<keyword evidence="2" id="KW-1185">Reference proteome</keyword>
<reference evidence="1" key="2">
    <citation type="submission" date="2020-09" db="EMBL/GenBank/DDBJ databases">
        <authorList>
            <person name="Sun Q."/>
            <person name="Zhou Y."/>
        </authorList>
    </citation>
    <scope>NUCLEOTIDE SEQUENCE</scope>
    <source>
        <strain evidence="1">CGMCC 1.15360</strain>
    </source>
</reference>
<dbReference type="EMBL" id="BMIP01000001">
    <property type="protein sequence ID" value="GGD55959.1"/>
    <property type="molecule type" value="Genomic_DNA"/>
</dbReference>
<name>A0A916YQ68_9SPHN</name>
<dbReference type="OrthoDB" id="3781969at2"/>
<sequence length="130" mass="13945">MATIEQPASLEEKLAECMDIDGAMAAAVIDEMSGMALATVGKLNGGADIDLAAAGNTEVMRAELKMLKHVGLGDDVEDILITLGEWYELLRPLTDASGKGMFVYVALDRRRANLALARIKLREVEAQLAL</sequence>
<proteinExistence type="predicted"/>
<dbReference type="Gene3D" id="3.30.450.30">
    <property type="entry name" value="Dynein light chain 2a, cytoplasmic"/>
    <property type="match status" value="1"/>
</dbReference>
<organism evidence="1 2">
    <name type="scientific">Croceicoccus mobilis</name>
    <dbReference type="NCBI Taxonomy" id="1703339"/>
    <lineage>
        <taxon>Bacteria</taxon>
        <taxon>Pseudomonadati</taxon>
        <taxon>Pseudomonadota</taxon>
        <taxon>Alphaproteobacteria</taxon>
        <taxon>Sphingomonadales</taxon>
        <taxon>Erythrobacteraceae</taxon>
        <taxon>Croceicoccus</taxon>
    </lineage>
</organism>
<dbReference type="Proteomes" id="UP000612349">
    <property type="component" value="Unassembled WGS sequence"/>
</dbReference>
<protein>
    <recommendedName>
        <fullName evidence="3">Roadblock/LAMTOR2 domain-containing protein</fullName>
    </recommendedName>
</protein>
<evidence type="ECO:0000313" key="1">
    <source>
        <dbReference type="EMBL" id="GGD55959.1"/>
    </source>
</evidence>
<dbReference type="RefSeq" id="WP_066772385.1">
    <property type="nucleotide sequence ID" value="NZ_BMIP01000001.1"/>
</dbReference>
<evidence type="ECO:0008006" key="3">
    <source>
        <dbReference type="Google" id="ProtNLM"/>
    </source>
</evidence>
<evidence type="ECO:0000313" key="2">
    <source>
        <dbReference type="Proteomes" id="UP000612349"/>
    </source>
</evidence>
<gene>
    <name evidence="1" type="ORF">GCM10010990_01420</name>
</gene>
<reference evidence="1" key="1">
    <citation type="journal article" date="2014" name="Int. J. Syst. Evol. Microbiol.">
        <title>Complete genome sequence of Corynebacterium casei LMG S-19264T (=DSM 44701T), isolated from a smear-ripened cheese.</title>
        <authorList>
            <consortium name="US DOE Joint Genome Institute (JGI-PGF)"/>
            <person name="Walter F."/>
            <person name="Albersmeier A."/>
            <person name="Kalinowski J."/>
            <person name="Ruckert C."/>
        </authorList>
    </citation>
    <scope>NUCLEOTIDE SEQUENCE</scope>
    <source>
        <strain evidence="1">CGMCC 1.15360</strain>
    </source>
</reference>
<dbReference type="AlphaFoldDB" id="A0A916YQ68"/>
<accession>A0A916YQ68</accession>
<comment type="caution">
    <text evidence="1">The sequence shown here is derived from an EMBL/GenBank/DDBJ whole genome shotgun (WGS) entry which is preliminary data.</text>
</comment>